<dbReference type="InterPro" id="IPR050237">
    <property type="entry name" value="ATP-dep_AMP-bd_enzyme"/>
</dbReference>
<dbReference type="Gene3D" id="3.40.50.12780">
    <property type="entry name" value="N-terminal domain of ligase-like"/>
    <property type="match status" value="1"/>
</dbReference>
<accession>A0ABU9YRU0</accession>
<dbReference type="InterPro" id="IPR025110">
    <property type="entry name" value="AMP-bd_C"/>
</dbReference>
<reference evidence="3 4" key="1">
    <citation type="submission" date="2024-03" db="EMBL/GenBank/DDBJ databases">
        <title>High-quality draft genome sequencing of Tistrella sp. BH-R2-4.</title>
        <authorList>
            <person name="Dong C."/>
        </authorList>
    </citation>
    <scope>NUCLEOTIDE SEQUENCE [LARGE SCALE GENOMIC DNA]</scope>
    <source>
        <strain evidence="3 4">BH-R2-4</strain>
    </source>
</reference>
<dbReference type="InterPro" id="IPR020845">
    <property type="entry name" value="AMP-binding_CS"/>
</dbReference>
<dbReference type="InterPro" id="IPR042099">
    <property type="entry name" value="ANL_N_sf"/>
</dbReference>
<gene>
    <name evidence="3" type="ORF">WG926_24715</name>
</gene>
<dbReference type="PROSITE" id="PS00455">
    <property type="entry name" value="AMP_BINDING"/>
    <property type="match status" value="1"/>
</dbReference>
<name>A0ABU9YRU0_9PROT</name>
<dbReference type="Pfam" id="PF13193">
    <property type="entry name" value="AMP-binding_C"/>
    <property type="match status" value="1"/>
</dbReference>
<evidence type="ECO:0000313" key="3">
    <source>
        <dbReference type="EMBL" id="MEN2991538.1"/>
    </source>
</evidence>
<evidence type="ECO:0000313" key="4">
    <source>
        <dbReference type="Proteomes" id="UP001413721"/>
    </source>
</evidence>
<dbReference type="Gene3D" id="3.30.300.30">
    <property type="match status" value="1"/>
</dbReference>
<organism evidence="3 4">
    <name type="scientific">Tistrella arctica</name>
    <dbReference type="NCBI Taxonomy" id="3133430"/>
    <lineage>
        <taxon>Bacteria</taxon>
        <taxon>Pseudomonadati</taxon>
        <taxon>Pseudomonadota</taxon>
        <taxon>Alphaproteobacteria</taxon>
        <taxon>Geminicoccales</taxon>
        <taxon>Geminicoccaceae</taxon>
        <taxon>Tistrella</taxon>
    </lineage>
</organism>
<sequence length="527" mass="55921">MPASSRPAVVLPEVQAAGGLTIDLLFARQCRRTPDAPALADAHGGVCHSYATLADRVARLAGWLTGAAGLKHGDRFAVLSENRTEYVELLLAAAATGTILSALNWRLAVPEVTHCLGLVEPALVVVSPRHTALLNAATADMAAPLRRLEFGADFEAIATGGPVPTLPPVTSPEDGLVILYTSGTTGNPKGALISHRAEIARTEVMAIDHHLPPGRGFVAWAPLFHMVSTDQVLATLTRGGKVTVVDGYDPQAIIHVVAREPIGWLVLMPGMIEDFLSHWHAAGPISPDVMIIGCMADLVPLAQIQAVTKALNAPYVNSFGSTETGAAPASASVIGVGEMPQGLSKRQSALCALRLVDARDNEVPDGEPGEVALRSPALFSGYWNNPEATAADFRGGWFHMGDMFVRNPDGSLDFVDRRKYLIKSGGENVYPAEIERLILSLSAVREAVVVRAPDARWGEVPVAVVAASPDVTADDVMARLNGSLARYKLPKAVVFIDYEEFPRSTTGKIKRHDVEALLAARGLLKGA</sequence>
<protein>
    <submittedName>
        <fullName evidence="3">AMP-binding protein</fullName>
    </submittedName>
</protein>
<feature type="domain" description="AMP-dependent synthetase/ligase" evidence="1">
    <location>
        <begin position="26"/>
        <end position="383"/>
    </location>
</feature>
<dbReference type="RefSeq" id="WP_345938527.1">
    <property type="nucleotide sequence ID" value="NZ_JBBKTW010000011.1"/>
</dbReference>
<evidence type="ECO:0000259" key="1">
    <source>
        <dbReference type="Pfam" id="PF00501"/>
    </source>
</evidence>
<dbReference type="Proteomes" id="UP001413721">
    <property type="component" value="Unassembled WGS sequence"/>
</dbReference>
<comment type="caution">
    <text evidence="3">The sequence shown here is derived from an EMBL/GenBank/DDBJ whole genome shotgun (WGS) entry which is preliminary data.</text>
</comment>
<proteinExistence type="predicted"/>
<dbReference type="Pfam" id="PF00501">
    <property type="entry name" value="AMP-binding"/>
    <property type="match status" value="1"/>
</dbReference>
<dbReference type="PANTHER" id="PTHR43767">
    <property type="entry name" value="LONG-CHAIN-FATTY-ACID--COA LIGASE"/>
    <property type="match status" value="1"/>
</dbReference>
<evidence type="ECO:0000259" key="2">
    <source>
        <dbReference type="Pfam" id="PF13193"/>
    </source>
</evidence>
<dbReference type="PANTHER" id="PTHR43767:SF12">
    <property type="entry name" value="AMP-DEPENDENT SYNTHETASE AND LIGASE"/>
    <property type="match status" value="1"/>
</dbReference>
<dbReference type="SUPFAM" id="SSF56801">
    <property type="entry name" value="Acetyl-CoA synthetase-like"/>
    <property type="match status" value="1"/>
</dbReference>
<dbReference type="InterPro" id="IPR045851">
    <property type="entry name" value="AMP-bd_C_sf"/>
</dbReference>
<feature type="domain" description="AMP-binding enzyme C-terminal" evidence="2">
    <location>
        <begin position="433"/>
        <end position="508"/>
    </location>
</feature>
<dbReference type="EMBL" id="JBBKTW010000011">
    <property type="protein sequence ID" value="MEN2991538.1"/>
    <property type="molecule type" value="Genomic_DNA"/>
</dbReference>
<dbReference type="InterPro" id="IPR000873">
    <property type="entry name" value="AMP-dep_synth/lig_dom"/>
</dbReference>
<keyword evidence="4" id="KW-1185">Reference proteome</keyword>